<dbReference type="AlphaFoldDB" id="A0A443SKK4"/>
<dbReference type="EMBL" id="NCKV01001607">
    <property type="protein sequence ID" value="RWS28066.1"/>
    <property type="molecule type" value="Genomic_DNA"/>
</dbReference>
<accession>A0A443SKK4</accession>
<dbReference type="InterPro" id="IPR036179">
    <property type="entry name" value="Ig-like_dom_sf"/>
</dbReference>
<dbReference type="OrthoDB" id="6478865at2759"/>
<evidence type="ECO:0000313" key="1">
    <source>
        <dbReference type="EMBL" id="RWS28066.1"/>
    </source>
</evidence>
<dbReference type="Proteomes" id="UP000288716">
    <property type="component" value="Unassembled WGS sequence"/>
</dbReference>
<evidence type="ECO:0008006" key="3">
    <source>
        <dbReference type="Google" id="ProtNLM"/>
    </source>
</evidence>
<keyword evidence="2" id="KW-1185">Reference proteome</keyword>
<dbReference type="SUPFAM" id="SSF48726">
    <property type="entry name" value="Immunoglobulin"/>
    <property type="match status" value="1"/>
</dbReference>
<dbReference type="VEuPathDB" id="VectorBase:LDEU003974"/>
<organism evidence="1 2">
    <name type="scientific">Leptotrombidium deliense</name>
    <dbReference type="NCBI Taxonomy" id="299467"/>
    <lineage>
        <taxon>Eukaryota</taxon>
        <taxon>Metazoa</taxon>
        <taxon>Ecdysozoa</taxon>
        <taxon>Arthropoda</taxon>
        <taxon>Chelicerata</taxon>
        <taxon>Arachnida</taxon>
        <taxon>Acari</taxon>
        <taxon>Acariformes</taxon>
        <taxon>Trombidiformes</taxon>
        <taxon>Prostigmata</taxon>
        <taxon>Anystina</taxon>
        <taxon>Parasitengona</taxon>
        <taxon>Trombiculoidea</taxon>
        <taxon>Trombiculidae</taxon>
        <taxon>Leptotrombidium</taxon>
    </lineage>
</organism>
<dbReference type="STRING" id="299467.A0A443SKK4"/>
<protein>
    <recommendedName>
        <fullName evidence="3">Ig-like domain-containing protein</fullName>
    </recommendedName>
</protein>
<proteinExistence type="predicted"/>
<gene>
    <name evidence="1" type="ORF">B4U80_03573</name>
</gene>
<dbReference type="InterPro" id="IPR013783">
    <property type="entry name" value="Ig-like_fold"/>
</dbReference>
<reference evidence="1 2" key="1">
    <citation type="journal article" date="2018" name="Gigascience">
        <title>Genomes of trombidid mites reveal novel predicted allergens and laterally-transferred genes associated with secondary metabolism.</title>
        <authorList>
            <person name="Dong X."/>
            <person name="Chaisiri K."/>
            <person name="Xia D."/>
            <person name="Armstrong S.D."/>
            <person name="Fang Y."/>
            <person name="Donnelly M.J."/>
            <person name="Kadowaki T."/>
            <person name="McGarry J.W."/>
            <person name="Darby A.C."/>
            <person name="Makepeace B.L."/>
        </authorList>
    </citation>
    <scope>NUCLEOTIDE SEQUENCE [LARGE SCALE GENOMIC DNA]</scope>
    <source>
        <strain evidence="1">UoL-UT</strain>
    </source>
</reference>
<dbReference type="PANTHER" id="PTHR21261">
    <property type="entry name" value="BEAT PROTEIN"/>
    <property type="match status" value="1"/>
</dbReference>
<comment type="caution">
    <text evidence="1">The sequence shown here is derived from an EMBL/GenBank/DDBJ whole genome shotgun (WGS) entry which is preliminary data.</text>
</comment>
<evidence type="ECO:0000313" key="2">
    <source>
        <dbReference type="Proteomes" id="UP000288716"/>
    </source>
</evidence>
<name>A0A443SKK4_9ACAR</name>
<sequence length="133" mass="15344">MYDISQLTECVVRIHKIHVPSYVENGTNSNIVLDCVYTLDAKEDWQLVVKWWWNDDPVPIYQWIPEFGARTASGRYEHKINLDYFIETGDALTKYRAINILSPTTDLSGVYRCDVSSMKSQASKESVMIVYGK</sequence>
<dbReference type="Gene3D" id="2.60.40.10">
    <property type="entry name" value="Immunoglobulins"/>
    <property type="match status" value="1"/>
</dbReference>